<evidence type="ECO:0000256" key="1">
    <source>
        <dbReference type="ARBA" id="ARBA00022763"/>
    </source>
</evidence>
<dbReference type="GO" id="GO:0043916">
    <property type="term" value="F:DNA-7-methylguanine glycosylase activity"/>
    <property type="evidence" value="ECO:0007669"/>
    <property type="project" value="TreeGrafter"/>
</dbReference>
<dbReference type="GO" id="GO:0006307">
    <property type="term" value="P:DNA alkylation repair"/>
    <property type="evidence" value="ECO:0007669"/>
    <property type="project" value="TreeGrafter"/>
</dbReference>
<keyword evidence="2" id="KW-0234">DNA repair</keyword>
<dbReference type="KEGG" id="noy:EXE57_01060"/>
<keyword evidence="1" id="KW-0227">DNA damage</keyword>
<proteinExistence type="predicted"/>
<dbReference type="RefSeq" id="WP_135073191.1">
    <property type="nucleotide sequence ID" value="NZ_CP038267.1"/>
</dbReference>
<dbReference type="PANTHER" id="PTHR43003:SF6">
    <property type="entry name" value="DNA GLYCOSYLASE"/>
    <property type="match status" value="1"/>
</dbReference>
<accession>A0A4P7GH10</accession>
<sequence length="314" mass="34605">MTSPSDPSAPRASTRLWRPDWAVPVGEVLGQQRHGGSDPTYKVDFQGRHWRGLRTPEGEATLMIDARLRDGEVHAAAWGEGAEWALASVPGLLGADDDPSGFEPTHRVLADVWRHHRDWRIGRTGLVMEALVPAIIEQKVTGQEAFAGFRNLVHRWGNRAPGPGHDLGVWVQPDADTLRTIPSWEWLKLHIDPARSKAVVLAARVAHAIERTATMSPQEADKALRSLPGIGRWTSAEVRQRAMGDADAVSFGDYHVAKDIGWALTGSAFDDDELEAYLEPYRPHRGRVQGLVALAGLHRPRLGPRMAPRTHLPA</sequence>
<dbReference type="InterPro" id="IPR051912">
    <property type="entry name" value="Alkylbase_DNA_Glycosylase/TA"/>
</dbReference>
<evidence type="ECO:0000256" key="2">
    <source>
        <dbReference type="ARBA" id="ARBA00023204"/>
    </source>
</evidence>
<dbReference type="OrthoDB" id="5501430at2"/>
<reference evidence="3 4" key="1">
    <citation type="submission" date="2019-03" db="EMBL/GenBank/DDBJ databases">
        <title>Three New Species of Nocardioides, Nocardioides euryhalodurans sp. nov., Nocardioides seonyuensis sp. nov. and Nocardioides eburneoflavus sp. nov., Iolated from Soil.</title>
        <authorList>
            <person name="Roh S.G."/>
            <person name="Lee C."/>
            <person name="Kim M.-K."/>
            <person name="Kim S.B."/>
        </authorList>
    </citation>
    <scope>NUCLEOTIDE SEQUENCE [LARGE SCALE GENOMIC DNA]</scope>
    <source>
        <strain evidence="3 4">MMS17-SY117</strain>
    </source>
</reference>
<dbReference type="SUPFAM" id="SSF48150">
    <property type="entry name" value="DNA-glycosylase"/>
    <property type="match status" value="1"/>
</dbReference>
<keyword evidence="4" id="KW-1185">Reference proteome</keyword>
<protein>
    <submittedName>
        <fullName evidence="3">DNA-3-methyladenine glycosylase 2 family protein</fullName>
    </submittedName>
</protein>
<evidence type="ECO:0000313" key="4">
    <source>
        <dbReference type="Proteomes" id="UP000294894"/>
    </source>
</evidence>
<dbReference type="GO" id="GO:0032131">
    <property type="term" value="F:alkylated DNA binding"/>
    <property type="evidence" value="ECO:0007669"/>
    <property type="project" value="TreeGrafter"/>
</dbReference>
<organism evidence="3 4">
    <name type="scientific">Nocardioides euryhalodurans</name>
    <dbReference type="NCBI Taxonomy" id="2518370"/>
    <lineage>
        <taxon>Bacteria</taxon>
        <taxon>Bacillati</taxon>
        <taxon>Actinomycetota</taxon>
        <taxon>Actinomycetes</taxon>
        <taxon>Propionibacteriales</taxon>
        <taxon>Nocardioidaceae</taxon>
        <taxon>Nocardioides</taxon>
    </lineage>
</organism>
<dbReference type="AlphaFoldDB" id="A0A4P7GH10"/>
<dbReference type="GO" id="GO:0008725">
    <property type="term" value="F:DNA-3-methyladenine glycosylase activity"/>
    <property type="evidence" value="ECO:0007669"/>
    <property type="project" value="TreeGrafter"/>
</dbReference>
<evidence type="ECO:0000313" key="3">
    <source>
        <dbReference type="EMBL" id="QBR91014.1"/>
    </source>
</evidence>
<dbReference type="InterPro" id="IPR011257">
    <property type="entry name" value="DNA_glycosylase"/>
</dbReference>
<dbReference type="PANTHER" id="PTHR43003">
    <property type="entry name" value="DNA-3-METHYLADENINE GLYCOSYLASE"/>
    <property type="match status" value="1"/>
</dbReference>
<gene>
    <name evidence="3" type="ORF">EXE57_01060</name>
</gene>
<dbReference type="Gene3D" id="1.10.340.30">
    <property type="entry name" value="Hypothetical protein, domain 2"/>
    <property type="match status" value="1"/>
</dbReference>
<dbReference type="GO" id="GO:0005737">
    <property type="term" value="C:cytoplasm"/>
    <property type="evidence" value="ECO:0007669"/>
    <property type="project" value="TreeGrafter"/>
</dbReference>
<name>A0A4P7GH10_9ACTN</name>
<dbReference type="EMBL" id="CP038267">
    <property type="protein sequence ID" value="QBR91014.1"/>
    <property type="molecule type" value="Genomic_DNA"/>
</dbReference>
<dbReference type="GO" id="GO:0032993">
    <property type="term" value="C:protein-DNA complex"/>
    <property type="evidence" value="ECO:0007669"/>
    <property type="project" value="TreeGrafter"/>
</dbReference>
<dbReference type="Proteomes" id="UP000294894">
    <property type="component" value="Chromosome"/>
</dbReference>
<dbReference type="GO" id="GO:0006285">
    <property type="term" value="P:base-excision repair, AP site formation"/>
    <property type="evidence" value="ECO:0007669"/>
    <property type="project" value="TreeGrafter"/>
</dbReference>